<dbReference type="OrthoDB" id="2163387at2759"/>
<accession>I2GWQ9</accession>
<dbReference type="eggNOG" id="ENOG502S5ZX">
    <property type="taxonomic scope" value="Eukaryota"/>
</dbReference>
<dbReference type="GeneID" id="14492975"/>
<dbReference type="AlphaFoldDB" id="I2GWQ9"/>
<dbReference type="OMA" id="NMNDYVH"/>
<sequence>MIETTTKTVNAKNDLSPEKEQEIAQKILERAELAQMTRQLKFGLSRVATPKSNRVTRSPQSRRKMSVGAGSTSHEHIVTKFSPLKKGLPFAQGIRNSTSNTSLSHALENSNPNENSKNRFHRISFSEANINLIDAQTQQPQVLQPTTHVTSLRKEVNILQPTNTNKRDSQKRDISDIKEVRIIEPPSTPGRGSPNKFDPKFQSSATKLFMMTPNRNPRTDNNLNNGENDIGADLLMYLAASPYTGTIRSPAKGALATGAIVSNHGGLSSAPMTKVPSTPSSSLIYRQMMTDLHDPLQLEEQDQPIRLSHIKTSISSPNVNLTNSFPGANTTFSQNVGLGDVLLDSPTLFSAATPSNQKKKSNAIHGNSTLLSFAPTTPSRELRSSGATANLLKTPNFNMGDYIHNLFSPSPNVNSLTFGGMLQHTTLNRAKSPVGNMSCPTSLPGDTARFELKHSSTNTNGK</sequence>
<gene>
    <name evidence="2" type="primary">TBLA0A07720</name>
    <name evidence="2" type="ORF">TBLA_0A07720</name>
</gene>
<keyword evidence="3" id="KW-1185">Reference proteome</keyword>
<evidence type="ECO:0000313" key="3">
    <source>
        <dbReference type="Proteomes" id="UP000002866"/>
    </source>
</evidence>
<dbReference type="STRING" id="1071380.I2GWQ9"/>
<evidence type="ECO:0000313" key="2">
    <source>
        <dbReference type="EMBL" id="CCH58561.1"/>
    </source>
</evidence>
<dbReference type="HOGENOM" id="CLU_048305_0_0_1"/>
<organism evidence="2 3">
    <name type="scientific">Henningerozyma blattae (strain ATCC 34711 / CBS 6284 / DSM 70876 / NBRC 10599 / NRRL Y-10934 / UCD 77-7)</name>
    <name type="common">Yeast</name>
    <name type="synonym">Tetrapisispora blattae</name>
    <dbReference type="NCBI Taxonomy" id="1071380"/>
    <lineage>
        <taxon>Eukaryota</taxon>
        <taxon>Fungi</taxon>
        <taxon>Dikarya</taxon>
        <taxon>Ascomycota</taxon>
        <taxon>Saccharomycotina</taxon>
        <taxon>Saccharomycetes</taxon>
        <taxon>Saccharomycetales</taxon>
        <taxon>Saccharomycetaceae</taxon>
        <taxon>Henningerozyma</taxon>
    </lineage>
</organism>
<proteinExistence type="predicted"/>
<feature type="region of interest" description="Disordered" evidence="1">
    <location>
        <begin position="93"/>
        <end position="118"/>
    </location>
</feature>
<protein>
    <submittedName>
        <fullName evidence="2">Uncharacterized protein</fullName>
    </submittedName>
</protein>
<dbReference type="KEGG" id="tbl:TBLA_0A07720"/>
<evidence type="ECO:0000256" key="1">
    <source>
        <dbReference type="SAM" id="MobiDB-lite"/>
    </source>
</evidence>
<dbReference type="EMBL" id="HE806316">
    <property type="protein sequence ID" value="CCH58561.1"/>
    <property type="molecule type" value="Genomic_DNA"/>
</dbReference>
<feature type="compositionally biased region" description="Polar residues" evidence="1">
    <location>
        <begin position="94"/>
        <end position="115"/>
    </location>
</feature>
<dbReference type="InParanoid" id="I2GWQ9"/>
<reference evidence="2 3" key="1">
    <citation type="journal article" date="2011" name="Proc. Natl. Acad. Sci. U.S.A.">
        <title>Evolutionary erosion of yeast sex chromosomes by mating-type switching accidents.</title>
        <authorList>
            <person name="Gordon J.L."/>
            <person name="Armisen D."/>
            <person name="Proux-Wera E."/>
            <person name="Oheigeartaigh S.S."/>
            <person name="Byrne K.P."/>
            <person name="Wolfe K.H."/>
        </authorList>
    </citation>
    <scope>NUCLEOTIDE SEQUENCE [LARGE SCALE GENOMIC DNA]</scope>
    <source>
        <strain evidence="3">ATCC 34711 / CBS 6284 / DSM 70876 / NBRC 10599 / NRRL Y-10934 / UCD 77-7</strain>
    </source>
</reference>
<name>I2GWQ9_HENB6</name>
<dbReference type="Proteomes" id="UP000002866">
    <property type="component" value="Chromosome 1"/>
</dbReference>
<dbReference type="RefSeq" id="XP_004178080.1">
    <property type="nucleotide sequence ID" value="XM_004178032.1"/>
</dbReference>
<dbReference type="FunCoup" id="I2GWQ9">
    <property type="interactions" value="85"/>
</dbReference>
<feature type="region of interest" description="Disordered" evidence="1">
    <location>
        <begin position="49"/>
        <end position="74"/>
    </location>
</feature>
<feature type="compositionally biased region" description="Polar residues" evidence="1">
    <location>
        <begin position="50"/>
        <end position="59"/>
    </location>
</feature>